<accession>A0A813WBT2</accession>
<evidence type="ECO:0000313" key="6">
    <source>
        <dbReference type="Proteomes" id="UP000663829"/>
    </source>
</evidence>
<evidence type="ECO:0000313" key="3">
    <source>
        <dbReference type="EMBL" id="CAF0849072.1"/>
    </source>
</evidence>
<organism evidence="3 6">
    <name type="scientific">Didymodactylos carnosus</name>
    <dbReference type="NCBI Taxonomy" id="1234261"/>
    <lineage>
        <taxon>Eukaryota</taxon>
        <taxon>Metazoa</taxon>
        <taxon>Spiralia</taxon>
        <taxon>Gnathifera</taxon>
        <taxon>Rotifera</taxon>
        <taxon>Eurotatoria</taxon>
        <taxon>Bdelloidea</taxon>
        <taxon>Philodinida</taxon>
        <taxon>Philodinidae</taxon>
        <taxon>Didymodactylos</taxon>
    </lineage>
</organism>
<dbReference type="EMBL" id="CAJNOK010000144">
    <property type="protein sequence ID" value="CAF0732298.1"/>
    <property type="molecule type" value="Genomic_DNA"/>
</dbReference>
<sequence length="196" mass="22561">METLQAIEWAVGVEAKLNSATCSKTNTLLTIFAYILIWLQPVMFTTFSVKGDKRFPLYYTIYTLIVAMINLFVGFVNPAGGLDTMTLTEKNNYGQYTCTYMGEYGHLVWKFAISTFVYQPTHFVYHSVILMIFMFNYDFILKTTIALGWTLTFFVSLYSVGNGAELTSYWCLLSVFADIPILIYTTFHKYNKQKKV</sequence>
<dbReference type="OrthoDB" id="9974556at2759"/>
<name>A0A813WBT2_9BILA</name>
<dbReference type="Proteomes" id="UP000681722">
    <property type="component" value="Unassembled WGS sequence"/>
</dbReference>
<protein>
    <submittedName>
        <fullName evidence="3">Uncharacterized protein</fullName>
    </submittedName>
</protein>
<dbReference type="Proteomes" id="UP000682733">
    <property type="component" value="Unassembled WGS sequence"/>
</dbReference>
<keyword evidence="1" id="KW-0472">Membrane</keyword>
<evidence type="ECO:0000313" key="4">
    <source>
        <dbReference type="EMBL" id="CAF3508006.1"/>
    </source>
</evidence>
<reference evidence="3" key="1">
    <citation type="submission" date="2021-02" db="EMBL/GenBank/DDBJ databases">
        <authorList>
            <person name="Nowell W R."/>
        </authorList>
    </citation>
    <scope>NUCLEOTIDE SEQUENCE</scope>
</reference>
<dbReference type="Proteomes" id="UP000663829">
    <property type="component" value="Unassembled WGS sequence"/>
</dbReference>
<dbReference type="EMBL" id="CAJNOQ010000895">
    <property type="protein sequence ID" value="CAF0849072.1"/>
    <property type="molecule type" value="Genomic_DNA"/>
</dbReference>
<gene>
    <name evidence="3" type="ORF">GPM918_LOCUS5974</name>
    <name evidence="2" type="ORF">OVA965_LOCUS893</name>
    <name evidence="5" type="ORF">SRO942_LOCUS5982</name>
    <name evidence="4" type="ORF">TMI583_LOCUS890</name>
</gene>
<evidence type="ECO:0000256" key="1">
    <source>
        <dbReference type="SAM" id="Phobius"/>
    </source>
</evidence>
<keyword evidence="6" id="KW-1185">Reference proteome</keyword>
<comment type="caution">
    <text evidence="3">The sequence shown here is derived from an EMBL/GenBank/DDBJ whole genome shotgun (WGS) entry which is preliminary data.</text>
</comment>
<dbReference type="EMBL" id="CAJOBA010000143">
    <property type="protein sequence ID" value="CAF3508006.1"/>
    <property type="molecule type" value="Genomic_DNA"/>
</dbReference>
<feature type="transmembrane region" description="Helical" evidence="1">
    <location>
        <begin position="167"/>
        <end position="187"/>
    </location>
</feature>
<feature type="transmembrane region" description="Helical" evidence="1">
    <location>
        <begin position="139"/>
        <end position="161"/>
    </location>
</feature>
<feature type="transmembrane region" description="Helical" evidence="1">
    <location>
        <begin position="28"/>
        <end position="49"/>
    </location>
</feature>
<dbReference type="Proteomes" id="UP000677228">
    <property type="component" value="Unassembled WGS sequence"/>
</dbReference>
<keyword evidence="1" id="KW-1133">Transmembrane helix</keyword>
<evidence type="ECO:0000313" key="5">
    <source>
        <dbReference type="EMBL" id="CAF3636868.1"/>
    </source>
</evidence>
<keyword evidence="1" id="KW-0812">Transmembrane</keyword>
<dbReference type="EMBL" id="CAJOBC010000896">
    <property type="protein sequence ID" value="CAF3636868.1"/>
    <property type="molecule type" value="Genomic_DNA"/>
</dbReference>
<evidence type="ECO:0000313" key="2">
    <source>
        <dbReference type="EMBL" id="CAF0732298.1"/>
    </source>
</evidence>
<dbReference type="AlphaFoldDB" id="A0A813WBT2"/>
<proteinExistence type="predicted"/>
<feature type="transmembrane region" description="Helical" evidence="1">
    <location>
        <begin position="56"/>
        <end position="76"/>
    </location>
</feature>